<dbReference type="PANTHER" id="PTHR34043">
    <property type="entry name" value="ALPHA/BETA-HYDROLASES SUPERFAMILY PROTEIN"/>
    <property type="match status" value="1"/>
</dbReference>
<keyword evidence="1" id="KW-0472">Membrane</keyword>
<proteinExistence type="predicted"/>
<comment type="caution">
    <text evidence="2">The sequence shown here is derived from an EMBL/GenBank/DDBJ whole genome shotgun (WGS) entry which is preliminary data.</text>
</comment>
<organism evidence="2 3">
    <name type="scientific">Fimbriiglobus ruber</name>
    <dbReference type="NCBI Taxonomy" id="1908690"/>
    <lineage>
        <taxon>Bacteria</taxon>
        <taxon>Pseudomonadati</taxon>
        <taxon>Planctomycetota</taxon>
        <taxon>Planctomycetia</taxon>
        <taxon>Gemmatales</taxon>
        <taxon>Gemmataceae</taxon>
        <taxon>Fimbriiglobus</taxon>
    </lineage>
</organism>
<dbReference type="Proteomes" id="UP000214646">
    <property type="component" value="Unassembled WGS sequence"/>
</dbReference>
<gene>
    <name evidence="2" type="ORF">FRUB_07880</name>
</gene>
<protein>
    <submittedName>
        <fullName evidence="2">Lipase</fullName>
    </submittedName>
</protein>
<evidence type="ECO:0000313" key="2">
    <source>
        <dbReference type="EMBL" id="OWK36958.1"/>
    </source>
</evidence>
<keyword evidence="1" id="KW-1133">Transmembrane helix</keyword>
<dbReference type="Pfam" id="PF02089">
    <property type="entry name" value="Palm_thioest"/>
    <property type="match status" value="1"/>
</dbReference>
<dbReference type="OrthoDB" id="556502at2"/>
<keyword evidence="1" id="KW-0812">Transmembrane</keyword>
<dbReference type="RefSeq" id="WP_143393736.1">
    <property type="nucleotide sequence ID" value="NZ_NIDE01000015.1"/>
</dbReference>
<feature type="transmembrane region" description="Helical" evidence="1">
    <location>
        <begin position="6"/>
        <end position="26"/>
    </location>
</feature>
<dbReference type="SUPFAM" id="SSF53474">
    <property type="entry name" value="alpha/beta-Hydrolases"/>
    <property type="match status" value="1"/>
</dbReference>
<evidence type="ECO:0000313" key="3">
    <source>
        <dbReference type="Proteomes" id="UP000214646"/>
    </source>
</evidence>
<accession>A0A225DEL4</accession>
<sequence>MTETSTILSAPVVLVHGLCLFGRFAAKHRPAKEYFPGVRGYLEALGNRVYVPRVSPTARIATRAAELKAYLRRELGGRAVHLVGHSLGGLDARYMISRLGMAGQVLSLTTIGTPHHGTAFADWAEKCLRVARPFIRTLGSLNHALFDLTTDACRRFNELVPDAPGVLYRSVAGVCEKPYLGPEWAFPSRIVGRAEGPNDGVVSVASATWGEQTEQWVGDHLNLVNWPNRLMRRAGEWHDRAADYGRLLGGLATA</sequence>
<dbReference type="PANTHER" id="PTHR34043:SF3">
    <property type="entry name" value="ALPHA_BETA-HYDROLASES SUPERFAMILY PROTEIN"/>
    <property type="match status" value="1"/>
</dbReference>
<keyword evidence="3" id="KW-1185">Reference proteome</keyword>
<dbReference type="AlphaFoldDB" id="A0A225DEL4"/>
<reference evidence="3" key="1">
    <citation type="submission" date="2017-06" db="EMBL/GenBank/DDBJ databases">
        <title>Genome analysis of Fimbriiglobus ruber SP5, the first member of the order Planctomycetales with confirmed chitinolytic capability.</title>
        <authorList>
            <person name="Ravin N.V."/>
            <person name="Rakitin A.L."/>
            <person name="Ivanova A.A."/>
            <person name="Beletsky A.V."/>
            <person name="Kulichevskaya I.S."/>
            <person name="Mardanov A.V."/>
            <person name="Dedysh S.N."/>
        </authorList>
    </citation>
    <scope>NUCLEOTIDE SEQUENCE [LARGE SCALE GENOMIC DNA]</scope>
    <source>
        <strain evidence="3">SP5</strain>
    </source>
</reference>
<evidence type="ECO:0000256" key="1">
    <source>
        <dbReference type="SAM" id="Phobius"/>
    </source>
</evidence>
<dbReference type="Gene3D" id="3.40.50.1820">
    <property type="entry name" value="alpha/beta hydrolase"/>
    <property type="match status" value="1"/>
</dbReference>
<dbReference type="EMBL" id="NIDE01000015">
    <property type="protein sequence ID" value="OWK36958.1"/>
    <property type="molecule type" value="Genomic_DNA"/>
</dbReference>
<name>A0A225DEL4_9BACT</name>
<dbReference type="InterPro" id="IPR029058">
    <property type="entry name" value="AB_hydrolase_fold"/>
</dbReference>